<gene>
    <name evidence="2" type="ORF">S12H4_57253</name>
</gene>
<protein>
    <submittedName>
        <fullName evidence="2">Uncharacterized protein</fullName>
    </submittedName>
</protein>
<dbReference type="PANTHER" id="PTHR36566">
    <property type="entry name" value="NICKEL INSERTION PROTEIN-RELATED"/>
    <property type="match status" value="1"/>
</dbReference>
<keyword evidence="1" id="KW-0533">Nickel</keyword>
<organism evidence="2">
    <name type="scientific">marine sediment metagenome</name>
    <dbReference type="NCBI Taxonomy" id="412755"/>
    <lineage>
        <taxon>unclassified sequences</taxon>
        <taxon>metagenomes</taxon>
        <taxon>ecological metagenomes</taxon>
    </lineage>
</organism>
<accession>X1VPJ7</accession>
<name>X1VPJ7_9ZZZZ</name>
<sequence length="203" mass="23451">HESKAKAFLAKITSDLDIDKFYRDIATRTLNVLCDAERYVHSHDKRLRHMLHRYYHNHKKHNQSPDYKHNHKGIYYHHKGYNIEAILHEAKDIFIDVVGLSIGLRELDISEIGYLDYINVGNGTIRFSHGEFEVPAPATEQILNKYGLRWEKSDINEEMATPTGVSILAGCKAKRIYALEDYHIIKKSLAKGTRGLPSICFFL</sequence>
<feature type="non-terminal residue" evidence="2">
    <location>
        <position position="203"/>
    </location>
</feature>
<evidence type="ECO:0000256" key="1">
    <source>
        <dbReference type="ARBA" id="ARBA00022596"/>
    </source>
</evidence>
<reference evidence="2" key="1">
    <citation type="journal article" date="2014" name="Front. Microbiol.">
        <title>High frequency of phylogenetically diverse reductive dehalogenase-homologous genes in deep subseafloor sedimentary metagenomes.</title>
        <authorList>
            <person name="Kawai M."/>
            <person name="Futagami T."/>
            <person name="Toyoda A."/>
            <person name="Takaki Y."/>
            <person name="Nishi S."/>
            <person name="Hori S."/>
            <person name="Arai W."/>
            <person name="Tsubouchi T."/>
            <person name="Morono Y."/>
            <person name="Uchiyama I."/>
            <person name="Ito T."/>
            <person name="Fujiyama A."/>
            <person name="Inagaki F."/>
            <person name="Takami H."/>
        </authorList>
    </citation>
    <scope>NUCLEOTIDE SEQUENCE</scope>
    <source>
        <strain evidence="2">Expedition CK06-06</strain>
    </source>
</reference>
<comment type="caution">
    <text evidence="2">The sequence shown here is derived from an EMBL/GenBank/DDBJ whole genome shotgun (WGS) entry which is preliminary data.</text>
</comment>
<dbReference type="PANTHER" id="PTHR36566:SF1">
    <property type="entry name" value="PYRIDINIUM-3,5-BISTHIOCARBOXYLIC ACID MONONUCLEOTIDE NICKEL INSERTION PROTEIN"/>
    <property type="match status" value="1"/>
</dbReference>
<proteinExistence type="predicted"/>
<evidence type="ECO:0000313" key="2">
    <source>
        <dbReference type="EMBL" id="GAJ21977.1"/>
    </source>
</evidence>
<dbReference type="Pfam" id="PF01969">
    <property type="entry name" value="Ni_insertion"/>
    <property type="match status" value="1"/>
</dbReference>
<dbReference type="EMBL" id="BARW01036992">
    <property type="protein sequence ID" value="GAJ21977.1"/>
    <property type="molecule type" value="Genomic_DNA"/>
</dbReference>
<feature type="non-terminal residue" evidence="2">
    <location>
        <position position="1"/>
    </location>
</feature>
<dbReference type="AlphaFoldDB" id="X1VPJ7"/>
<dbReference type="InterPro" id="IPR002822">
    <property type="entry name" value="Ni_insertion"/>
</dbReference>